<keyword evidence="7" id="KW-0627">Porphyrin biosynthesis</keyword>
<dbReference type="NCBIfam" id="TIGR01469">
    <property type="entry name" value="cobA_cysG_Cterm"/>
    <property type="match status" value="1"/>
</dbReference>
<dbReference type="PANTHER" id="PTHR45790:SF3">
    <property type="entry name" value="S-ADENOSYL-L-METHIONINE-DEPENDENT UROPORPHYRINOGEN III METHYLTRANSFERASE, CHLOROPLASTIC"/>
    <property type="match status" value="1"/>
</dbReference>
<keyword evidence="13" id="KW-1185">Reference proteome</keyword>
<evidence type="ECO:0000259" key="11">
    <source>
        <dbReference type="Pfam" id="PF00590"/>
    </source>
</evidence>
<keyword evidence="6" id="KW-0949">S-adenosyl-L-methionine</keyword>
<comment type="caution">
    <text evidence="12">The sequence shown here is derived from an EMBL/GenBank/DDBJ whole genome shotgun (WGS) entry which is preliminary data.</text>
</comment>
<name>A0A5M6I8Y3_9PROT</name>
<evidence type="ECO:0000256" key="2">
    <source>
        <dbReference type="ARBA" id="ARBA00012162"/>
    </source>
</evidence>
<evidence type="ECO:0000313" key="12">
    <source>
        <dbReference type="EMBL" id="KAA5604720.1"/>
    </source>
</evidence>
<accession>A0A5M6I8Y3</accession>
<evidence type="ECO:0000256" key="6">
    <source>
        <dbReference type="ARBA" id="ARBA00022691"/>
    </source>
</evidence>
<dbReference type="PANTHER" id="PTHR45790">
    <property type="entry name" value="SIROHEME SYNTHASE-RELATED"/>
    <property type="match status" value="1"/>
</dbReference>
<evidence type="ECO:0000256" key="8">
    <source>
        <dbReference type="ARBA" id="ARBA00025705"/>
    </source>
</evidence>
<dbReference type="Pfam" id="PF00590">
    <property type="entry name" value="TP_methylase"/>
    <property type="match status" value="1"/>
</dbReference>
<keyword evidence="5 10" id="KW-0808">Transferase</keyword>
<dbReference type="Gene3D" id="3.30.950.10">
    <property type="entry name" value="Methyltransferase, Cobalt-precorrin-4 Transmethylase, Domain 2"/>
    <property type="match status" value="1"/>
</dbReference>
<dbReference type="EMBL" id="VWPJ01000015">
    <property type="protein sequence ID" value="KAA5604720.1"/>
    <property type="molecule type" value="Genomic_DNA"/>
</dbReference>
<dbReference type="InterPro" id="IPR035996">
    <property type="entry name" value="4pyrrol_Methylase_sf"/>
</dbReference>
<evidence type="ECO:0000256" key="4">
    <source>
        <dbReference type="ARBA" id="ARBA00022603"/>
    </source>
</evidence>
<dbReference type="InterPro" id="IPR014776">
    <property type="entry name" value="4pyrrole_Mease_sub2"/>
</dbReference>
<dbReference type="PROSITE" id="PS00839">
    <property type="entry name" value="SUMT_1"/>
    <property type="match status" value="1"/>
</dbReference>
<dbReference type="GO" id="GO:0004851">
    <property type="term" value="F:uroporphyrin-III C-methyltransferase activity"/>
    <property type="evidence" value="ECO:0007669"/>
    <property type="project" value="UniProtKB-EC"/>
</dbReference>
<dbReference type="InterPro" id="IPR050161">
    <property type="entry name" value="Siro_Cobalamin_biosynth"/>
</dbReference>
<dbReference type="PROSITE" id="PS00840">
    <property type="entry name" value="SUMT_2"/>
    <property type="match status" value="1"/>
</dbReference>
<dbReference type="GO" id="GO:0009236">
    <property type="term" value="P:cobalamin biosynthetic process"/>
    <property type="evidence" value="ECO:0007669"/>
    <property type="project" value="UniProtKB-KW"/>
</dbReference>
<reference evidence="12 13" key="1">
    <citation type="submission" date="2019-09" db="EMBL/GenBank/DDBJ databases">
        <title>Genome sequence of Roseospira marina, one of the more divergent members of the non-sulfur purple photosynthetic bacterial family, the Rhodospirillaceae.</title>
        <authorList>
            <person name="Meyer T."/>
            <person name="Kyndt J."/>
        </authorList>
    </citation>
    <scope>NUCLEOTIDE SEQUENCE [LARGE SCALE GENOMIC DNA]</scope>
    <source>
        <strain evidence="12 13">DSM 15113</strain>
    </source>
</reference>
<evidence type="ECO:0000256" key="5">
    <source>
        <dbReference type="ARBA" id="ARBA00022679"/>
    </source>
</evidence>
<dbReference type="CDD" id="cd11642">
    <property type="entry name" value="SUMT"/>
    <property type="match status" value="1"/>
</dbReference>
<evidence type="ECO:0000256" key="3">
    <source>
        <dbReference type="ARBA" id="ARBA00022573"/>
    </source>
</evidence>
<dbReference type="InterPro" id="IPR014777">
    <property type="entry name" value="4pyrrole_Mease_sub1"/>
</dbReference>
<dbReference type="SUPFAM" id="SSF53790">
    <property type="entry name" value="Tetrapyrrole methylase"/>
    <property type="match status" value="1"/>
</dbReference>
<dbReference type="RefSeq" id="WP_150063259.1">
    <property type="nucleotide sequence ID" value="NZ_JACHII010000011.1"/>
</dbReference>
<comment type="pathway">
    <text evidence="8">Porphyrin-containing compound metabolism; siroheme biosynthesis; precorrin-2 from uroporphyrinogen III: step 1/1.</text>
</comment>
<dbReference type="InterPro" id="IPR000878">
    <property type="entry name" value="4pyrrol_Mease"/>
</dbReference>
<dbReference type="Proteomes" id="UP000324065">
    <property type="component" value="Unassembled WGS sequence"/>
</dbReference>
<dbReference type="GO" id="GO:0019354">
    <property type="term" value="P:siroheme biosynthetic process"/>
    <property type="evidence" value="ECO:0007669"/>
    <property type="project" value="UniProtKB-UniPathway"/>
</dbReference>
<dbReference type="EC" id="2.1.1.107" evidence="2"/>
<dbReference type="OrthoDB" id="9815856at2"/>
<dbReference type="NCBIfam" id="NF004790">
    <property type="entry name" value="PRK06136.1"/>
    <property type="match status" value="1"/>
</dbReference>
<dbReference type="GO" id="GO:0032259">
    <property type="term" value="P:methylation"/>
    <property type="evidence" value="ECO:0007669"/>
    <property type="project" value="UniProtKB-KW"/>
</dbReference>
<dbReference type="UniPathway" id="UPA00262">
    <property type="reaction ID" value="UER00211"/>
</dbReference>
<organism evidence="12 13">
    <name type="scientific">Roseospira marina</name>
    <dbReference type="NCBI Taxonomy" id="140057"/>
    <lineage>
        <taxon>Bacteria</taxon>
        <taxon>Pseudomonadati</taxon>
        <taxon>Pseudomonadota</taxon>
        <taxon>Alphaproteobacteria</taxon>
        <taxon>Rhodospirillales</taxon>
        <taxon>Rhodospirillaceae</taxon>
        <taxon>Roseospira</taxon>
    </lineage>
</organism>
<evidence type="ECO:0000256" key="10">
    <source>
        <dbReference type="RuleBase" id="RU003960"/>
    </source>
</evidence>
<dbReference type="AlphaFoldDB" id="A0A5M6I8Y3"/>
<proteinExistence type="inferred from homology"/>
<evidence type="ECO:0000256" key="7">
    <source>
        <dbReference type="ARBA" id="ARBA00023244"/>
    </source>
</evidence>
<evidence type="ECO:0000256" key="1">
    <source>
        <dbReference type="ARBA" id="ARBA00005879"/>
    </source>
</evidence>
<comment type="similarity">
    <text evidence="1 10">Belongs to the precorrin methyltransferase family.</text>
</comment>
<dbReference type="InterPro" id="IPR003043">
    <property type="entry name" value="Uropor_MeTrfase_CS"/>
</dbReference>
<protein>
    <recommendedName>
        <fullName evidence="2">uroporphyrinogen-III C-methyltransferase</fullName>
        <ecNumber evidence="2">2.1.1.107</ecNumber>
    </recommendedName>
</protein>
<sequence length="301" mass="31576">MTTTPFSTDRRGTEPRPDRVRLSVPFALPPFQPGWVWLVGAGPGDPGLLTLHAAHALGQADVVVHDALVNMDVLALARSDAEIIYAGKRGGKPSASQPDISNRLIALARDGRRVLRLKGGDPFIFGRGGEEARALVEADVPFRVVPGITSGIGGLAYAGIPATTRDTNASIAFITGHAASGRVPDTLDWPALARSASVLVIYMAVKHLPIIVGHLMDAGRSPDEPLAFICSATTPQHRVVTSTLGRAVADRDAHGVEAPAIVVVGEVVRLREQLGCWWDPTELAPPATGHGAAYSAADAAE</sequence>
<evidence type="ECO:0000256" key="9">
    <source>
        <dbReference type="ARBA" id="ARBA00060548"/>
    </source>
</evidence>
<keyword evidence="3" id="KW-0169">Cobalamin biosynthesis</keyword>
<dbReference type="FunFam" id="3.30.950.10:FF:000001">
    <property type="entry name" value="Siroheme synthase"/>
    <property type="match status" value="1"/>
</dbReference>
<dbReference type="Gene3D" id="3.40.1010.10">
    <property type="entry name" value="Cobalt-precorrin-4 Transmethylase, Domain 1"/>
    <property type="match status" value="1"/>
</dbReference>
<dbReference type="InterPro" id="IPR006366">
    <property type="entry name" value="CobA/CysG_C"/>
</dbReference>
<dbReference type="FunFam" id="3.40.1010.10:FF:000001">
    <property type="entry name" value="Siroheme synthase"/>
    <property type="match status" value="1"/>
</dbReference>
<feature type="domain" description="Tetrapyrrole methylase" evidence="11">
    <location>
        <begin position="36"/>
        <end position="246"/>
    </location>
</feature>
<comment type="pathway">
    <text evidence="9">Cofactor biosynthesis; adenosylcobalamin biosynthesis; precorrin-2 from uroporphyrinogen III: step 1/1.</text>
</comment>
<evidence type="ECO:0000313" key="13">
    <source>
        <dbReference type="Proteomes" id="UP000324065"/>
    </source>
</evidence>
<keyword evidence="4 10" id="KW-0489">Methyltransferase</keyword>
<gene>
    <name evidence="12" type="primary">cobA</name>
    <name evidence="12" type="ORF">F1188_15020</name>
</gene>